<dbReference type="SUPFAM" id="SSF54427">
    <property type="entry name" value="NTF2-like"/>
    <property type="match status" value="1"/>
</dbReference>
<evidence type="ECO:0000313" key="2">
    <source>
        <dbReference type="EMBL" id="GAB92672.1"/>
    </source>
</evidence>
<dbReference type="STRING" id="1108045.GORHZ_186_00420"/>
<dbReference type="CDD" id="cd00531">
    <property type="entry name" value="NTF2_like"/>
    <property type="match status" value="1"/>
</dbReference>
<dbReference type="eggNOG" id="COG5517">
    <property type="taxonomic scope" value="Bacteria"/>
</dbReference>
<sequence>MSDQHATRAAIEEVLMRYATAIDTKNWELFRTCFIDDAALDYGAIGQWTDSAGVTDFMAAAHEGMSDTKHMLHNMVIDLVDDRHATAVTYVHTVQRLAADPKQWIDGVGQYADEFVRTSQGWRISRRTYTETRLMSSFDFMPSGTNIFEGS</sequence>
<dbReference type="Pfam" id="PF13577">
    <property type="entry name" value="SnoaL_4"/>
    <property type="match status" value="1"/>
</dbReference>
<keyword evidence="3" id="KW-1185">Reference proteome</keyword>
<dbReference type="AlphaFoldDB" id="K6WKI6"/>
<protein>
    <recommendedName>
        <fullName evidence="1">SnoaL-like domain-containing protein</fullName>
    </recommendedName>
</protein>
<organism evidence="2 3">
    <name type="scientific">Gordonia rhizosphera NBRC 16068</name>
    <dbReference type="NCBI Taxonomy" id="1108045"/>
    <lineage>
        <taxon>Bacteria</taxon>
        <taxon>Bacillati</taxon>
        <taxon>Actinomycetota</taxon>
        <taxon>Actinomycetes</taxon>
        <taxon>Mycobacteriales</taxon>
        <taxon>Gordoniaceae</taxon>
        <taxon>Gordonia</taxon>
    </lineage>
</organism>
<dbReference type="Gene3D" id="3.10.450.50">
    <property type="match status" value="1"/>
</dbReference>
<dbReference type="InterPro" id="IPR032710">
    <property type="entry name" value="NTF2-like_dom_sf"/>
</dbReference>
<proteinExistence type="predicted"/>
<comment type="caution">
    <text evidence="2">The sequence shown here is derived from an EMBL/GenBank/DDBJ whole genome shotgun (WGS) entry which is preliminary data.</text>
</comment>
<evidence type="ECO:0000313" key="3">
    <source>
        <dbReference type="Proteomes" id="UP000008363"/>
    </source>
</evidence>
<dbReference type="OrthoDB" id="981191at2"/>
<dbReference type="EMBL" id="BAHC01000186">
    <property type="protein sequence ID" value="GAB92672.1"/>
    <property type="molecule type" value="Genomic_DNA"/>
</dbReference>
<feature type="domain" description="SnoaL-like" evidence="1">
    <location>
        <begin position="6"/>
        <end position="128"/>
    </location>
</feature>
<dbReference type="InterPro" id="IPR037401">
    <property type="entry name" value="SnoaL-like"/>
</dbReference>
<accession>K6WKI6</accession>
<dbReference type="Proteomes" id="UP000008363">
    <property type="component" value="Unassembled WGS sequence"/>
</dbReference>
<dbReference type="RefSeq" id="WP_006337348.1">
    <property type="nucleotide sequence ID" value="NZ_BAHC01000186.1"/>
</dbReference>
<name>K6WKI6_9ACTN</name>
<reference evidence="2 3" key="1">
    <citation type="submission" date="2012-08" db="EMBL/GenBank/DDBJ databases">
        <title>Whole genome shotgun sequence of Gordonia rhizosphera NBRC 16068.</title>
        <authorList>
            <person name="Takarada H."/>
            <person name="Isaki S."/>
            <person name="Hosoyama A."/>
            <person name="Tsuchikane K."/>
            <person name="Katsumata H."/>
            <person name="Baba S."/>
            <person name="Ohji S."/>
            <person name="Yamazaki S."/>
            <person name="Fujita N."/>
        </authorList>
    </citation>
    <scope>NUCLEOTIDE SEQUENCE [LARGE SCALE GENOMIC DNA]</scope>
    <source>
        <strain evidence="2 3">NBRC 16068</strain>
    </source>
</reference>
<gene>
    <name evidence="2" type="ORF">GORHZ_186_00420</name>
</gene>
<evidence type="ECO:0000259" key="1">
    <source>
        <dbReference type="Pfam" id="PF13577"/>
    </source>
</evidence>